<dbReference type="SUPFAM" id="SSF52047">
    <property type="entry name" value="RNI-like"/>
    <property type="match status" value="1"/>
</dbReference>
<evidence type="ECO:0000256" key="1">
    <source>
        <dbReference type="SAM" id="MobiDB-lite"/>
    </source>
</evidence>
<organism evidence="2 3">
    <name type="scientific">Podila minutissima</name>
    <dbReference type="NCBI Taxonomy" id="64525"/>
    <lineage>
        <taxon>Eukaryota</taxon>
        <taxon>Fungi</taxon>
        <taxon>Fungi incertae sedis</taxon>
        <taxon>Mucoromycota</taxon>
        <taxon>Mortierellomycotina</taxon>
        <taxon>Mortierellomycetes</taxon>
        <taxon>Mortierellales</taxon>
        <taxon>Mortierellaceae</taxon>
        <taxon>Podila</taxon>
    </lineage>
</organism>
<feature type="region of interest" description="Disordered" evidence="1">
    <location>
        <begin position="762"/>
        <end position="855"/>
    </location>
</feature>
<feature type="region of interest" description="Disordered" evidence="1">
    <location>
        <begin position="549"/>
        <end position="596"/>
    </location>
</feature>
<feature type="compositionally biased region" description="Polar residues" evidence="1">
    <location>
        <begin position="839"/>
        <end position="848"/>
    </location>
</feature>
<dbReference type="Proteomes" id="UP000696485">
    <property type="component" value="Unassembled WGS sequence"/>
</dbReference>
<gene>
    <name evidence="2" type="ORF">BG006_004909</name>
</gene>
<dbReference type="AlphaFoldDB" id="A0A9P5SQ55"/>
<feature type="compositionally biased region" description="Polar residues" evidence="1">
    <location>
        <begin position="567"/>
        <end position="587"/>
    </location>
</feature>
<keyword evidence="3" id="KW-1185">Reference proteome</keyword>
<accession>A0A9P5SQ55</accession>
<proteinExistence type="predicted"/>
<dbReference type="EMBL" id="JAAAUY010000273">
    <property type="protein sequence ID" value="KAF9332221.1"/>
    <property type="molecule type" value="Genomic_DNA"/>
</dbReference>
<evidence type="ECO:0000313" key="2">
    <source>
        <dbReference type="EMBL" id="KAF9332221.1"/>
    </source>
</evidence>
<sequence length="882" mass="96969">MTNMNVVAQSGIPQHVHFSNHPGYNLLRPEEFFEKYGDYVLRVLRMVKLGYFNNVCDIPSIHTLSILWKYTHTTSTLNKRTVRRLVDKAIAYIKQTSPRKWIMEPGLSRSQSAGIKAYFQGYVSYTRNIFADKVVPDMDTGLQLITVLNYPVPGEQCIHIGNFSIQSRLLPSYLTRSWVELRADLEKFGNMVSMSEEPSECSTTAQELRFMQEKYGLTNTTSITMHNEKKLTVDLHDLEFDKEFFQLMKTSPDLNELNVSYYGHDVFYYFEHIATAWQESSSRYCLTLIDRLTDTQGRIVARMRIQRCENEGSGSTLGVDEIYSTSPTAQKKVLDVPSTEIDYLDWSIDQVSAQVFGRTAMLLDMATQQHSSALKLFTLDVSQLEVHGLDSVQNVLERSRLEHLNVVCNPIDPALSQAVSQVLGAVKWDTIKSLVLSGNNVNEWLDLCPSPEAPQLLSLQICGTGLAPQAFTHSSVLFIHRLAHESMLERMDFKGVQMREASDWTVIMDAVDPAYLKSLGLCESSMNQLQLNTDATDLFDAKFNKSVGSAAHTPVPTPRTFEDMVTQRLSSPKSQSARNDAPQTSPAASERSEDAPRTLIPVLHGVQDIVARTPPATPPSTDDAVAQGPHIITQDILDFAAQTLSVTSQSADDVVVQGSHVIPQDIQDVAAQTPPSTPLSEHGVVAQGSPVVLQEVQDVVAQTPPSTPPSEHDVVVRGPYVTPKEIHDVAAQTPPSTPPSEHGVVAQGPPAIPQEVQDVGAQTLPAPPIRPHGLQEAMAQGPPSAPHGSQTIVVQGPPARPHRSQEDMVQGPPTNPQAPGQITAHGLPSRPYGAPEATPQGSTANPQGAQLEGEENIVALDNPLRRQLHKTSPHLFASLKKQ</sequence>
<evidence type="ECO:0000313" key="3">
    <source>
        <dbReference type="Proteomes" id="UP000696485"/>
    </source>
</evidence>
<dbReference type="Gene3D" id="3.80.10.10">
    <property type="entry name" value="Ribonuclease Inhibitor"/>
    <property type="match status" value="1"/>
</dbReference>
<reference evidence="2" key="1">
    <citation type="journal article" date="2020" name="Fungal Divers.">
        <title>Resolving the Mortierellaceae phylogeny through synthesis of multi-gene phylogenetics and phylogenomics.</title>
        <authorList>
            <person name="Vandepol N."/>
            <person name="Liber J."/>
            <person name="Desiro A."/>
            <person name="Na H."/>
            <person name="Kennedy M."/>
            <person name="Barry K."/>
            <person name="Grigoriev I.V."/>
            <person name="Miller A.N."/>
            <person name="O'Donnell K."/>
            <person name="Stajich J.E."/>
            <person name="Bonito G."/>
        </authorList>
    </citation>
    <scope>NUCLEOTIDE SEQUENCE</scope>
    <source>
        <strain evidence="2">NVP1</strain>
    </source>
</reference>
<protein>
    <submittedName>
        <fullName evidence="2">Uncharacterized protein</fullName>
    </submittedName>
</protein>
<comment type="caution">
    <text evidence="2">The sequence shown here is derived from an EMBL/GenBank/DDBJ whole genome shotgun (WGS) entry which is preliminary data.</text>
</comment>
<dbReference type="InterPro" id="IPR032675">
    <property type="entry name" value="LRR_dom_sf"/>
</dbReference>
<name>A0A9P5SQ55_9FUNG</name>